<feature type="transmembrane region" description="Helical" evidence="2">
    <location>
        <begin position="169"/>
        <end position="186"/>
    </location>
</feature>
<proteinExistence type="predicted"/>
<dbReference type="Proteomes" id="UP000016638">
    <property type="component" value="Unassembled WGS sequence"/>
</dbReference>
<protein>
    <submittedName>
        <fullName evidence="4">PTS system, glucitol/sorbitol-specific, IIBC component</fullName>
    </submittedName>
</protein>
<dbReference type="PROSITE" id="PS51102">
    <property type="entry name" value="PTS_EIIB_TYPE_5"/>
    <property type="match status" value="1"/>
</dbReference>
<reference evidence="4 5" key="1">
    <citation type="submission" date="2013-08" db="EMBL/GenBank/DDBJ databases">
        <authorList>
            <person name="Durkin A.S."/>
            <person name="Haft D.R."/>
            <person name="McCorrison J."/>
            <person name="Torralba M."/>
            <person name="Gillis M."/>
            <person name="Haft D.H."/>
            <person name="Methe B."/>
            <person name="Sutton G."/>
            <person name="Nelson K.E."/>
        </authorList>
    </citation>
    <scope>NUCLEOTIDE SEQUENCE [LARGE SCALE GENOMIC DNA]</scope>
    <source>
        <strain evidence="4 5">F0195</strain>
    </source>
</reference>
<dbReference type="GO" id="GO:0008982">
    <property type="term" value="F:protein-N(PI)-phosphohistidine-sugar phosphotransferase activity"/>
    <property type="evidence" value="ECO:0007669"/>
    <property type="project" value="InterPro"/>
</dbReference>
<dbReference type="PANTHER" id="PTHR39427:SF1">
    <property type="entry name" value="PTS SYSTEM GLUCITOL_SORBITOL-SPECIFIC EIIB COMPONENT"/>
    <property type="match status" value="1"/>
</dbReference>
<dbReference type="eggNOG" id="COG3732">
    <property type="taxonomic scope" value="Bacteria"/>
</dbReference>
<keyword evidence="2" id="KW-0472">Membrane</keyword>
<feature type="transmembrane region" description="Helical" evidence="2">
    <location>
        <begin position="323"/>
        <end position="341"/>
    </location>
</feature>
<dbReference type="AlphaFoldDB" id="U2TJ16"/>
<organism evidence="4 5">
    <name type="scientific">Olsenella profusa F0195</name>
    <dbReference type="NCBI Taxonomy" id="1125712"/>
    <lineage>
        <taxon>Bacteria</taxon>
        <taxon>Bacillati</taxon>
        <taxon>Actinomycetota</taxon>
        <taxon>Coriobacteriia</taxon>
        <taxon>Coriobacteriales</taxon>
        <taxon>Atopobiaceae</taxon>
        <taxon>Olsenella</taxon>
    </lineage>
</organism>
<feature type="transmembrane region" description="Helical" evidence="2">
    <location>
        <begin position="192"/>
        <end position="214"/>
    </location>
</feature>
<dbReference type="OrthoDB" id="4774329at2"/>
<dbReference type="Pfam" id="PF03612">
    <property type="entry name" value="EIIBC-GUT_N"/>
    <property type="match status" value="1"/>
</dbReference>
<feature type="modified residue" description="Phosphocysteine; by EIIA" evidence="1">
    <location>
        <position position="75"/>
    </location>
</feature>
<gene>
    <name evidence="4" type="primary">srlE</name>
    <name evidence="4" type="ORF">HMPREF1316_0728</name>
</gene>
<name>U2TJ16_9ACTN</name>
<keyword evidence="2" id="KW-1133">Transmembrane helix</keyword>
<dbReference type="GO" id="GO:0009401">
    <property type="term" value="P:phosphoenolpyruvate-dependent sugar phosphotransferase system"/>
    <property type="evidence" value="ECO:0007669"/>
    <property type="project" value="InterPro"/>
</dbReference>
<dbReference type="RefSeq" id="WP_021727249.1">
    <property type="nucleotide sequence ID" value="NZ_AWEZ01000069.1"/>
</dbReference>
<dbReference type="Pfam" id="PF07663">
    <property type="entry name" value="EIIBC-GUT_C"/>
    <property type="match status" value="1"/>
</dbReference>
<dbReference type="GO" id="GO:0005886">
    <property type="term" value="C:plasma membrane"/>
    <property type="evidence" value="ECO:0007669"/>
    <property type="project" value="TreeGrafter"/>
</dbReference>
<evidence type="ECO:0000256" key="1">
    <source>
        <dbReference type="PROSITE-ProRule" id="PRU00425"/>
    </source>
</evidence>
<evidence type="ECO:0000256" key="2">
    <source>
        <dbReference type="SAM" id="Phobius"/>
    </source>
</evidence>
<comment type="caution">
    <text evidence="4">The sequence shown here is derived from an EMBL/GenBank/DDBJ whole genome shotgun (WGS) entry which is preliminary data.</text>
</comment>
<keyword evidence="5" id="KW-1185">Reference proteome</keyword>
<dbReference type="InterPro" id="IPR004702">
    <property type="entry name" value="PTS_sorb_EIIBC"/>
</dbReference>
<keyword evidence="2" id="KW-0812">Transmembrane</keyword>
<sequence length="342" mass="35202">MAELHAIKVVAGDGGWGGPLVITPTPKRNKVMYIVGGGAEPECLDRVVELSGMEPVNGFKTSCPEEEVACVIIDCGGTLRCGIYPQKGIPTMNVMPTGKSGPLAQYIHEDIYVSAVKSTCVSLADGSGTVRPADEATPAASVAATTTDAVKASQADKDYMADTPQKKNSVLSVIGMGVGTFVNTLYQAGRDAIQTCITTLLPFMAFVAMLIGIINGTGLGNIIANFLAPLAGNPIGLLVLGIVVSIPGLSALLGPGAVIAQIVGTLIGSEIGKGTIAPQMALPALFAINNQCACDFIPVGLGLAEAETETIEVGVLSVMYSRFMTGWIRVLLAFAASIGLYV</sequence>
<evidence type="ECO:0000313" key="4">
    <source>
        <dbReference type="EMBL" id="ERL06193.1"/>
    </source>
</evidence>
<dbReference type="InterPro" id="IPR011618">
    <property type="entry name" value="PTS_EIIBC_GUT_N"/>
</dbReference>
<accession>U2TJ16</accession>
<evidence type="ECO:0000259" key="3">
    <source>
        <dbReference type="PROSITE" id="PS51102"/>
    </source>
</evidence>
<evidence type="ECO:0000313" key="5">
    <source>
        <dbReference type="Proteomes" id="UP000016638"/>
    </source>
</evidence>
<feature type="domain" description="PTS EIIB type-5" evidence="3">
    <location>
        <begin position="3"/>
        <end position="201"/>
    </location>
</feature>
<dbReference type="PANTHER" id="PTHR39427">
    <property type="match status" value="1"/>
</dbReference>
<dbReference type="EMBL" id="AWEZ01000069">
    <property type="protein sequence ID" value="ERL06193.1"/>
    <property type="molecule type" value="Genomic_DNA"/>
</dbReference>
<dbReference type="PATRIC" id="fig|1125712.3.peg.2384"/>
<dbReference type="STRING" id="1125712.HMPREF1316_0728"/>
<dbReference type="InterPro" id="IPR011638">
    <property type="entry name" value="PTS_EIIBC_GUT_C"/>
</dbReference>